<dbReference type="EMBL" id="JAEPRB010000032">
    <property type="protein sequence ID" value="KAG2225144.1"/>
    <property type="molecule type" value="Genomic_DNA"/>
</dbReference>
<gene>
    <name evidence="7" type="ORF">INT45_011827</name>
</gene>
<sequence length="583" mass="67756">MTSKVRKADLVNKTFTTYKCSTLHGFSPTQPKQRTRTINSLREHLCTEFDLFTNNNEEEEEEEESIDEGNIIKKIELKRFRVDGWESLPMIACPLIELRVAIKFENEDTISLTTISMIPSQEQSLNKDYSSYPILLVRGKSVVWTMIKPWMEWSFNCHVDLLDIPTSISESIVKWCGERIIKSVKEEEKEGSNILELEFMVKHEPKEDLFYLPTEQKIDPVTFSLDIKDIKKYLGIIKENNELLFSDILPKQKYINKDNFKLSELNFILIKLGSPIVHIDIKDNKLKFLAGTSKPDLVEILQELSNLVEKSFEMYECSPLYNFRTDRRQCARLENSLEKALKTKLSLTTINNDNNDNNRKRSDITNSKGEIHKVNIEPYSIEGWDSPYTPVEITVTVRLYTIKNDFEATIIMLPNKEQPETEDDSFCLYPLILARCNIRLWTPISLWIEKIFDCKIFKLIAPTNMLGNIAEWWASYLFQLPIGEDERVYANDVNHRSRNNLELEFTTTATTEINTFTVTLDMEDVKNIFRIIRASNMTLLEAIRCPIVYIDLNKNKLKMLTGSPKLQLIRVLEDLCTAATTNF</sequence>
<comment type="caution">
    <text evidence="7">The sequence shown here is derived from an EMBL/GenBank/DDBJ whole genome shotgun (WGS) entry which is preliminary data.</text>
</comment>
<evidence type="ECO:0000256" key="5">
    <source>
        <dbReference type="ARBA" id="ARBA00023242"/>
    </source>
</evidence>
<evidence type="ECO:0000313" key="7">
    <source>
        <dbReference type="EMBL" id="KAG2225144.1"/>
    </source>
</evidence>
<evidence type="ECO:0000256" key="3">
    <source>
        <dbReference type="ARBA" id="ARBA00011060"/>
    </source>
</evidence>
<evidence type="ECO:0000256" key="4">
    <source>
        <dbReference type="ARBA" id="ARBA00022454"/>
    </source>
</evidence>
<dbReference type="Proteomes" id="UP000646827">
    <property type="component" value="Unassembled WGS sequence"/>
</dbReference>
<dbReference type="GO" id="GO:0000775">
    <property type="term" value="C:chromosome, centromeric region"/>
    <property type="evidence" value="ECO:0007669"/>
    <property type="project" value="UniProtKB-SubCell"/>
</dbReference>
<comment type="subcellular location">
    <subcellularLocation>
        <location evidence="2">Chromosome</location>
        <location evidence="2">Centromere</location>
    </subcellularLocation>
    <subcellularLocation>
        <location evidence="1">Nucleus</location>
    </subcellularLocation>
</comment>
<keyword evidence="5" id="KW-0539">Nucleus</keyword>
<protein>
    <submittedName>
        <fullName evidence="7">Uncharacterized protein</fullName>
    </submittedName>
</protein>
<dbReference type="AlphaFoldDB" id="A0A8H7VS79"/>
<dbReference type="PANTHER" id="PTHR31740">
    <property type="entry name" value="CENTROMERE PROTEIN L"/>
    <property type="match status" value="1"/>
</dbReference>
<proteinExistence type="inferred from homology"/>
<name>A0A8H7VS79_9FUNG</name>
<dbReference type="OrthoDB" id="8864979at2759"/>
<keyword evidence="8" id="KW-1185">Reference proteome</keyword>
<evidence type="ECO:0000256" key="2">
    <source>
        <dbReference type="ARBA" id="ARBA00004584"/>
    </source>
</evidence>
<organism evidence="7 8">
    <name type="scientific">Circinella minor</name>
    <dbReference type="NCBI Taxonomy" id="1195481"/>
    <lineage>
        <taxon>Eukaryota</taxon>
        <taxon>Fungi</taxon>
        <taxon>Fungi incertae sedis</taxon>
        <taxon>Mucoromycota</taxon>
        <taxon>Mucoromycotina</taxon>
        <taxon>Mucoromycetes</taxon>
        <taxon>Mucorales</taxon>
        <taxon>Lichtheimiaceae</taxon>
        <taxon>Circinella</taxon>
    </lineage>
</organism>
<comment type="similarity">
    <text evidence="3">Belongs to the CENP-L/IML3 family.</text>
</comment>
<evidence type="ECO:0000256" key="1">
    <source>
        <dbReference type="ARBA" id="ARBA00004123"/>
    </source>
</evidence>
<keyword evidence="6" id="KW-0137">Centromere</keyword>
<evidence type="ECO:0000313" key="8">
    <source>
        <dbReference type="Proteomes" id="UP000646827"/>
    </source>
</evidence>
<reference evidence="7 8" key="1">
    <citation type="submission" date="2020-12" db="EMBL/GenBank/DDBJ databases">
        <title>Metabolic potential, ecology and presence of endohyphal bacteria is reflected in genomic diversity of Mucoromycotina.</title>
        <authorList>
            <person name="Muszewska A."/>
            <person name="Okrasinska A."/>
            <person name="Steczkiewicz K."/>
            <person name="Drgas O."/>
            <person name="Orlowska M."/>
            <person name="Perlinska-Lenart U."/>
            <person name="Aleksandrzak-Piekarczyk T."/>
            <person name="Szatraj K."/>
            <person name="Zielenkiewicz U."/>
            <person name="Pilsyk S."/>
            <person name="Malc E."/>
            <person name="Mieczkowski P."/>
            <person name="Kruszewska J.S."/>
            <person name="Biernat P."/>
            <person name="Pawlowska J."/>
        </authorList>
    </citation>
    <scope>NUCLEOTIDE SEQUENCE [LARGE SCALE GENOMIC DNA]</scope>
    <source>
        <strain evidence="7 8">CBS 142.35</strain>
    </source>
</reference>
<evidence type="ECO:0000256" key="6">
    <source>
        <dbReference type="ARBA" id="ARBA00023328"/>
    </source>
</evidence>
<dbReference type="InterPro" id="IPR025204">
    <property type="entry name" value="CENP-L"/>
</dbReference>
<accession>A0A8H7VS79</accession>
<keyword evidence="4" id="KW-0158">Chromosome</keyword>
<dbReference type="GO" id="GO:0005634">
    <property type="term" value="C:nucleus"/>
    <property type="evidence" value="ECO:0007669"/>
    <property type="project" value="UniProtKB-SubCell"/>
</dbReference>
<dbReference type="Pfam" id="PF13092">
    <property type="entry name" value="CENP-L"/>
    <property type="match status" value="2"/>
</dbReference>
<dbReference type="PANTHER" id="PTHR31740:SF2">
    <property type="entry name" value="CENTROMERE PROTEIN L"/>
    <property type="match status" value="1"/>
</dbReference>